<sequence length="202" mass="22546">MNKRLAIILSGLLAAALAVWLLVPKDQNQITAAPRVWDAQEEGASATPEIEQFPVQLRTTVTRFAEAYYSSSYDDDHPSAWLDRTLPWCTDAYGKELRSLYGSGSGGNTWAEIESMHLVSSAQGLEVSEVYRSSEEATYLLTFEHVTESDDGDGYRPIQKIVELENTRKGWLVKGWTDLSDGPTFTDQIAPTDSPDQEYFVD</sequence>
<proteinExistence type="predicted"/>
<comment type="caution">
    <text evidence="1">The sequence shown here is derived from an EMBL/GenBank/DDBJ whole genome shotgun (WGS) entry which is preliminary data.</text>
</comment>
<evidence type="ECO:0000313" key="2">
    <source>
        <dbReference type="Proteomes" id="UP000323856"/>
    </source>
</evidence>
<accession>A0A5B0E447</accession>
<gene>
    <name evidence="1" type="ORF">FQ154_19870</name>
</gene>
<dbReference type="EMBL" id="VOBL01000037">
    <property type="protein sequence ID" value="KAA0973112.1"/>
    <property type="molecule type" value="Genomic_DNA"/>
</dbReference>
<dbReference type="AlphaFoldDB" id="A0A5B0E447"/>
<dbReference type="OrthoDB" id="10011415at2"/>
<organism evidence="1 2">
    <name type="scientific">Paeniglutamicibacter gangotriensis</name>
    <dbReference type="NCBI Taxonomy" id="254787"/>
    <lineage>
        <taxon>Bacteria</taxon>
        <taxon>Bacillati</taxon>
        <taxon>Actinomycetota</taxon>
        <taxon>Actinomycetes</taxon>
        <taxon>Micrococcales</taxon>
        <taxon>Micrococcaceae</taxon>
        <taxon>Paeniglutamicibacter</taxon>
    </lineage>
</organism>
<reference evidence="1 2" key="1">
    <citation type="submission" date="2019-07" db="EMBL/GenBank/DDBJ databases">
        <title>Analysis of the biochemical properties, biological activity and biotechnological potential of siderophores and biosurfactants produced by Antarctic psychrotolerant bacteria.</title>
        <authorList>
            <person name="Styczynski M."/>
            <person name="Krucon T."/>
            <person name="Decewicz P."/>
            <person name="Dziewit L."/>
        </authorList>
    </citation>
    <scope>NUCLEOTIDE SEQUENCE [LARGE SCALE GENOMIC DNA]</scope>
    <source>
        <strain evidence="1 2">ANT_H27</strain>
    </source>
</reference>
<name>A0A5B0E447_9MICC</name>
<dbReference type="Proteomes" id="UP000323856">
    <property type="component" value="Unassembled WGS sequence"/>
</dbReference>
<dbReference type="RefSeq" id="WP_149621076.1">
    <property type="nucleotide sequence ID" value="NZ_VOBL01000037.1"/>
</dbReference>
<protein>
    <submittedName>
        <fullName evidence="1">Uncharacterized protein</fullName>
    </submittedName>
</protein>
<evidence type="ECO:0000313" key="1">
    <source>
        <dbReference type="EMBL" id="KAA0973112.1"/>
    </source>
</evidence>